<proteinExistence type="predicted"/>
<evidence type="ECO:0000259" key="2">
    <source>
        <dbReference type="Pfam" id="PF09588"/>
    </source>
</evidence>
<evidence type="ECO:0000313" key="4">
    <source>
        <dbReference type="Proteomes" id="UP000180280"/>
    </source>
</evidence>
<keyword evidence="4" id="KW-1185">Reference proteome</keyword>
<name>A0ABX3CBQ8_9NEIS</name>
<dbReference type="InterPro" id="IPR019080">
    <property type="entry name" value="YqaJ_viral_recombinase"/>
</dbReference>
<evidence type="ECO:0000313" key="3">
    <source>
        <dbReference type="EMBL" id="OHX19559.1"/>
    </source>
</evidence>
<feature type="domain" description="YqaJ viral recombinase" evidence="2">
    <location>
        <begin position="5"/>
        <end position="60"/>
    </location>
</feature>
<feature type="region of interest" description="Disordered" evidence="1">
    <location>
        <begin position="47"/>
        <end position="78"/>
    </location>
</feature>
<gene>
    <name evidence="3" type="ORF">BI344_17800</name>
</gene>
<dbReference type="InterPro" id="IPR011335">
    <property type="entry name" value="Restrct_endonuc-II-like"/>
</dbReference>
<protein>
    <recommendedName>
        <fullName evidence="2">YqaJ viral recombinase domain-containing protein</fullName>
    </recommendedName>
</protein>
<sequence length="78" mass="8688">MSREEWLALRNTGIGGSDAGTVLGINPYKTAYQLYLEKRGEIAADDTLPSTLHAERHNKGQSFSPAHWPRMRSSSENN</sequence>
<organism evidence="3 4">
    <name type="scientific">Chromobacterium sphagni</name>
    <dbReference type="NCBI Taxonomy" id="1903179"/>
    <lineage>
        <taxon>Bacteria</taxon>
        <taxon>Pseudomonadati</taxon>
        <taxon>Pseudomonadota</taxon>
        <taxon>Betaproteobacteria</taxon>
        <taxon>Neisseriales</taxon>
        <taxon>Chromobacteriaceae</taxon>
        <taxon>Chromobacterium</taxon>
    </lineage>
</organism>
<dbReference type="SUPFAM" id="SSF52980">
    <property type="entry name" value="Restriction endonuclease-like"/>
    <property type="match status" value="1"/>
</dbReference>
<dbReference type="Gene3D" id="3.90.320.10">
    <property type="match status" value="1"/>
</dbReference>
<dbReference type="InterPro" id="IPR011604">
    <property type="entry name" value="PDDEXK-like_dom_sf"/>
</dbReference>
<reference evidence="3 4" key="1">
    <citation type="submission" date="2016-09" db="EMBL/GenBank/DDBJ databases">
        <title>Chromobacterium muskegensis sp. nov., an insecticidal bacterium isolated from Sphagnum bogs.</title>
        <authorList>
            <person name="Sparks M.E."/>
            <person name="Blackburn M.B."/>
            <person name="Gundersen-Rindal D.E."/>
            <person name="Mitchell A."/>
            <person name="Farrar R."/>
            <person name="Kuhar D."/>
        </authorList>
    </citation>
    <scope>NUCLEOTIDE SEQUENCE [LARGE SCALE GENOMIC DNA]</scope>
    <source>
        <strain evidence="3 4">14B-1</strain>
    </source>
</reference>
<dbReference type="Proteomes" id="UP000180280">
    <property type="component" value="Unassembled WGS sequence"/>
</dbReference>
<dbReference type="Pfam" id="PF09588">
    <property type="entry name" value="YqaJ"/>
    <property type="match status" value="1"/>
</dbReference>
<dbReference type="EMBL" id="MKCT01000032">
    <property type="protein sequence ID" value="OHX19559.1"/>
    <property type="molecule type" value="Genomic_DNA"/>
</dbReference>
<comment type="caution">
    <text evidence="3">The sequence shown here is derived from an EMBL/GenBank/DDBJ whole genome shotgun (WGS) entry which is preliminary data.</text>
</comment>
<evidence type="ECO:0000256" key="1">
    <source>
        <dbReference type="SAM" id="MobiDB-lite"/>
    </source>
</evidence>
<accession>A0ABX3CBQ8</accession>